<keyword evidence="12" id="KW-1185">Reference proteome</keyword>
<dbReference type="KEGG" id="gma:AciX8_0921"/>
<dbReference type="HOGENOM" id="CLU_004005_0_0_0"/>
<dbReference type="Gene3D" id="2.60.40.10">
    <property type="entry name" value="Immunoglobulins"/>
    <property type="match status" value="3"/>
</dbReference>
<feature type="chain" id="PRO_5003512351" evidence="9">
    <location>
        <begin position="29"/>
        <end position="1534"/>
    </location>
</feature>
<evidence type="ECO:0000256" key="7">
    <source>
        <dbReference type="ARBA" id="ARBA00023145"/>
    </source>
</evidence>
<dbReference type="GO" id="GO:0004252">
    <property type="term" value="F:serine-type endopeptidase activity"/>
    <property type="evidence" value="ECO:0007669"/>
    <property type="project" value="InterPro"/>
</dbReference>
<dbReference type="PROSITE" id="PS00138">
    <property type="entry name" value="SUBTILASE_SER"/>
    <property type="match status" value="1"/>
</dbReference>
<dbReference type="SUPFAM" id="SSF52743">
    <property type="entry name" value="Subtilisin-like"/>
    <property type="match status" value="1"/>
</dbReference>
<evidence type="ECO:0000256" key="9">
    <source>
        <dbReference type="SAM" id="SignalP"/>
    </source>
</evidence>
<dbReference type="GO" id="GO:0046872">
    <property type="term" value="F:metal ion binding"/>
    <property type="evidence" value="ECO:0007669"/>
    <property type="project" value="UniProtKB-KW"/>
</dbReference>
<keyword evidence="8" id="KW-0472">Membrane</keyword>
<dbReference type="InterPro" id="IPR032109">
    <property type="entry name" value="Big_3_5"/>
</dbReference>
<keyword evidence="8" id="KW-0812">Transmembrane</keyword>
<dbReference type="InterPro" id="IPR030400">
    <property type="entry name" value="Sedolisin_dom"/>
</dbReference>
<keyword evidence="3" id="KW-0479">Metal-binding</keyword>
<dbReference type="GO" id="GO:0006508">
    <property type="term" value="P:proteolysis"/>
    <property type="evidence" value="ECO:0007669"/>
    <property type="project" value="UniProtKB-KW"/>
</dbReference>
<dbReference type="InterPro" id="IPR050819">
    <property type="entry name" value="Tripeptidyl-peptidase_I"/>
</dbReference>
<evidence type="ECO:0000256" key="6">
    <source>
        <dbReference type="ARBA" id="ARBA00022837"/>
    </source>
</evidence>
<dbReference type="GO" id="GO:0008240">
    <property type="term" value="F:tripeptidyl-peptidase activity"/>
    <property type="evidence" value="ECO:0007669"/>
    <property type="project" value="TreeGrafter"/>
</dbReference>
<keyword evidence="5" id="KW-0720">Serine protease</keyword>
<feature type="transmembrane region" description="Helical" evidence="8">
    <location>
        <begin position="1447"/>
        <end position="1464"/>
    </location>
</feature>
<dbReference type="PANTHER" id="PTHR14218">
    <property type="entry name" value="PROTEASE S8 TRIPEPTIDYL PEPTIDASE I CLN2"/>
    <property type="match status" value="1"/>
</dbReference>
<evidence type="ECO:0000256" key="8">
    <source>
        <dbReference type="SAM" id="Phobius"/>
    </source>
</evidence>
<keyword evidence="8" id="KW-1133">Transmembrane helix</keyword>
<evidence type="ECO:0000256" key="3">
    <source>
        <dbReference type="ARBA" id="ARBA00022723"/>
    </source>
</evidence>
<keyword evidence="7" id="KW-0865">Zymogen</keyword>
<evidence type="ECO:0000259" key="10">
    <source>
        <dbReference type="PROSITE" id="PS51695"/>
    </source>
</evidence>
<dbReference type="eggNOG" id="COG4934">
    <property type="taxonomic scope" value="Bacteria"/>
</dbReference>
<keyword evidence="6" id="KW-0106">Calcium</keyword>
<dbReference type="EMBL" id="CP003130">
    <property type="protein sequence ID" value="AEU35270.1"/>
    <property type="molecule type" value="Genomic_DNA"/>
</dbReference>
<dbReference type="STRING" id="682795.AciX8_0921"/>
<evidence type="ECO:0000256" key="2">
    <source>
        <dbReference type="ARBA" id="ARBA00022670"/>
    </source>
</evidence>
<evidence type="ECO:0000313" key="11">
    <source>
        <dbReference type="EMBL" id="AEU35270.1"/>
    </source>
</evidence>
<dbReference type="PROSITE" id="PS51695">
    <property type="entry name" value="SEDOLISIN"/>
    <property type="match status" value="1"/>
</dbReference>
<keyword evidence="9" id="KW-0732">Signal</keyword>
<dbReference type="Proteomes" id="UP000007113">
    <property type="component" value="Chromosome"/>
</dbReference>
<evidence type="ECO:0000256" key="4">
    <source>
        <dbReference type="ARBA" id="ARBA00022801"/>
    </source>
</evidence>
<keyword evidence="2" id="KW-0645">Protease</keyword>
<dbReference type="RefSeq" id="WP_014264152.1">
    <property type="nucleotide sequence ID" value="NC_016631.1"/>
</dbReference>
<dbReference type="Gene3D" id="3.40.50.200">
    <property type="entry name" value="Peptidase S8/S53 domain"/>
    <property type="match status" value="1"/>
</dbReference>
<feature type="signal peptide" evidence="9">
    <location>
        <begin position="1"/>
        <end position="28"/>
    </location>
</feature>
<sequence length="1534" mass="154725">MLLKKLPFRPFPLMVTAFVLAISSLATAQTSSLSAEAKPVANRLTQPINETSLVSLRGTVHPLARTANDSGAAPDGMRLDRIQIVLKRSDAQESALKQLIGDLHKPGTASYHRWLTPEQFGQQFGPSDSDLATLETWLQSHGFGDIKVNPGRQTLEVAGSVAQFREAFHAQIHKYSVKGETHYANATDPQIPAAIAPVFGGFASLNNFRLTSHSKVMGKAAYDVKSGSAKPQWTMSASYGNSFVVSPGDFAVQYDLNPLYSAGTNGTGQTIAIVNESNIDLTIANSFRSLFGLPVNPPQVIIDGNDPGIDGINNPDGLNNASGEAYLDVEWAGAVAPNATIDLVIAADTTLNSGLILAAGHAVYGNIAPIISLSFGACEADLGTENQYLNSLWEQAAAQGITVAVSTGDSGSASCDNPDTQDYAVNGQAISGFASTPYNVAVGGTDFYYSSFQQGETAINAQLATYWDTKPTNRSPGVSIKGFIPEQAWNNSQYGSNILVSATAETTIAAGSGGASTLGLVTGPYQKPAWQIGNGVPADGVRDIPDVSLFAASGFNASFYPVCGADGDCQPVSSGSTVQIEGVGGTSASTPAFAAMMALVNQKYGRQGQADYILYPMATQFPAVFHDVVQGTNSVPCATGSTGCITVASPVIDIDGTREGQIGTGSVSEYNATAGYDLATGLGSLDANALLTNWQNVKFASSTTTLTPSSTNITHGQTITFSGAVTASTTPTGSVALMSDSTEPLQGGQTLFELSNGTFSGTYNALPGGTYNIWGQYSGDGVNAASKSTTTQITVVPEASQVQFGIFNVIGQSTNSGAQVPYGTQLILTAQPSPSSGTVTYGIPTGSVTFADGASNLSTVQVNSNGEAAYNAPLGIGAHSLVANYSGDDSYSKSSSPKIALTVIKDTPEIVFSSTAQTGPTTFQGGGPIVLTLKVENEANNQIEQVYGAYLYTPAAPPTGTLTISGLPAGVPTNAPLQSTLDLGTGFPEGVGAITASLPAGKYNITISYPGDANYNAISISATITVVGSNLLASTTTASSSGISTSPTAAVSITTTVTGQTGKSAPTGTVTFGTSGYEIAQVSLAAAGGDVSSAVASFNSAMLLPGQNLLTVQYSGDSVYQASSTTISITNGSGPGTQGFALAATPVNITTPGSSAASTVTVAPSNGFTGNVVLTCTVTPSSGVTDVPTCSAASVTVTGDLSVNGTLTINTDAALPPGTYTLNILGTSGALTASTSIPVILTVPAVPGFALSSSPITIATAGMTGTSTITVKPSNTFTGTVALTCSVASSTLNDPPTCSVSTPPAITGTTAVTATLTVATSSDTAAGTYTVNVSGTSGMLTQGTSVPVTVTGPAPVPSFALSGTAITNVTPGTPATSTITVTPSGGFTGAVALACSITASPTGATEPPTCSVTTPPAITGTAAVTATLTVNSTAATTAALEDHLPRSFAIGSGVTIASLLFLFLPGRRRRLNLLLSLMVLAVSAGLVVGCGGGSKASLSTGPGNAGTTTGSYVITITATSGTVSQTTMVNVSVN</sequence>
<feature type="transmembrane region" description="Helical" evidence="8">
    <location>
        <begin position="1471"/>
        <end position="1489"/>
    </location>
</feature>
<evidence type="ECO:0000256" key="5">
    <source>
        <dbReference type="ARBA" id="ARBA00022825"/>
    </source>
</evidence>
<evidence type="ECO:0000313" key="12">
    <source>
        <dbReference type="Proteomes" id="UP000007113"/>
    </source>
</evidence>
<dbReference type="InterPro" id="IPR013783">
    <property type="entry name" value="Ig-like_fold"/>
</dbReference>
<keyword evidence="4" id="KW-0378">Hydrolase</keyword>
<dbReference type="Pfam" id="PF09286">
    <property type="entry name" value="Pro-kuma_activ"/>
    <property type="match status" value="1"/>
</dbReference>
<reference evidence="11 12" key="1">
    <citation type="submission" date="2011-11" db="EMBL/GenBank/DDBJ databases">
        <title>Complete sequence of Granulicella mallensis MP5ACTX8.</title>
        <authorList>
            <consortium name="US DOE Joint Genome Institute"/>
            <person name="Lucas S."/>
            <person name="Copeland A."/>
            <person name="Lapidus A."/>
            <person name="Cheng J.-F."/>
            <person name="Goodwin L."/>
            <person name="Pitluck S."/>
            <person name="Peters L."/>
            <person name="Lu M."/>
            <person name="Detter J.C."/>
            <person name="Han C."/>
            <person name="Tapia R."/>
            <person name="Land M."/>
            <person name="Hauser L."/>
            <person name="Kyrpides N."/>
            <person name="Ivanova N."/>
            <person name="Mikhailova N."/>
            <person name="Pagani I."/>
            <person name="Rawat S."/>
            <person name="Mannisto M."/>
            <person name="Haggblom M."/>
            <person name="Woyke T."/>
        </authorList>
    </citation>
    <scope>NUCLEOTIDE SEQUENCE [LARGE SCALE GENOMIC DNA]</scope>
    <source>
        <strain evidence="12">ATCC BAA-1857 / DSM 23137 / MP5ACTX8</strain>
    </source>
</reference>
<organism evidence="11 12">
    <name type="scientific">Granulicella mallensis (strain ATCC BAA-1857 / DSM 23137 / MP5ACTX8)</name>
    <dbReference type="NCBI Taxonomy" id="682795"/>
    <lineage>
        <taxon>Bacteria</taxon>
        <taxon>Pseudomonadati</taxon>
        <taxon>Acidobacteriota</taxon>
        <taxon>Terriglobia</taxon>
        <taxon>Terriglobales</taxon>
        <taxon>Acidobacteriaceae</taxon>
        <taxon>Granulicella</taxon>
    </lineage>
</organism>
<dbReference type="CDD" id="cd04056">
    <property type="entry name" value="Peptidases_S53"/>
    <property type="match status" value="1"/>
</dbReference>
<dbReference type="SMART" id="SM00944">
    <property type="entry name" value="Pro-kuma_activ"/>
    <property type="match status" value="1"/>
</dbReference>
<accession>G8NUB4</accession>
<dbReference type="Pfam" id="PF16640">
    <property type="entry name" value="Big_3_5"/>
    <property type="match status" value="2"/>
</dbReference>
<dbReference type="InterPro" id="IPR023828">
    <property type="entry name" value="Peptidase_S8_Ser-AS"/>
</dbReference>
<dbReference type="CDD" id="cd11377">
    <property type="entry name" value="Pro-peptidase_S53"/>
    <property type="match status" value="1"/>
</dbReference>
<gene>
    <name evidence="11" type="ordered locus">AciX8_0921</name>
</gene>
<proteinExistence type="predicted"/>
<protein>
    <submittedName>
        <fullName evidence="11">Peptidase S53 propeptide</fullName>
    </submittedName>
</protein>
<evidence type="ECO:0000256" key="1">
    <source>
        <dbReference type="ARBA" id="ARBA00001913"/>
    </source>
</evidence>
<dbReference type="InterPro" id="IPR036852">
    <property type="entry name" value="Peptidase_S8/S53_dom_sf"/>
</dbReference>
<dbReference type="InterPro" id="IPR015366">
    <property type="entry name" value="S53_propep"/>
</dbReference>
<feature type="domain" description="Peptidase S53" evidence="10">
    <location>
        <begin position="244"/>
        <end position="697"/>
    </location>
</feature>
<name>G8NUB4_GRAMM</name>
<dbReference type="PANTHER" id="PTHR14218:SF15">
    <property type="entry name" value="TRIPEPTIDYL-PEPTIDASE 1"/>
    <property type="match status" value="1"/>
</dbReference>
<dbReference type="SUPFAM" id="SSF54897">
    <property type="entry name" value="Protease propeptides/inhibitors"/>
    <property type="match status" value="1"/>
</dbReference>
<comment type="cofactor">
    <cofactor evidence="1">
        <name>Ca(2+)</name>
        <dbReference type="ChEBI" id="CHEBI:29108"/>
    </cofactor>
</comment>